<comment type="catalytic activity">
    <reaction evidence="1 13 14">
        <text>D-glyceraldehyde 3-phosphate = dihydroxyacetone phosphate</text>
        <dbReference type="Rhea" id="RHEA:18585"/>
        <dbReference type="ChEBI" id="CHEBI:57642"/>
        <dbReference type="ChEBI" id="CHEBI:59776"/>
        <dbReference type="EC" id="5.3.1.1"/>
    </reaction>
</comment>
<comment type="pathway">
    <text evidence="3">Carbohydrate metabolism; erythritol degradation.</text>
</comment>
<dbReference type="EC" id="5.3.1.1" evidence="6 13"/>
<dbReference type="AlphaFoldDB" id="A0A9X0WHL8"/>
<protein>
    <recommendedName>
        <fullName evidence="7 13">Triosephosphate isomerase</fullName>
        <shortName evidence="13">TIM</shortName>
        <shortName evidence="13">TPI</shortName>
        <ecNumber evidence="6 13">5.3.1.1</ecNumber>
    </recommendedName>
    <alternativeName>
        <fullName evidence="13">Triose-phosphate isomerase</fullName>
    </alternativeName>
</protein>
<evidence type="ECO:0000256" key="2">
    <source>
        <dbReference type="ARBA" id="ARBA00004742"/>
    </source>
</evidence>
<dbReference type="GO" id="GO:0005829">
    <property type="term" value="C:cytosol"/>
    <property type="evidence" value="ECO:0007669"/>
    <property type="project" value="TreeGrafter"/>
</dbReference>
<dbReference type="InterPro" id="IPR035990">
    <property type="entry name" value="TIM_sf"/>
</dbReference>
<dbReference type="HAMAP" id="MF_00147_B">
    <property type="entry name" value="TIM_B"/>
    <property type="match status" value="1"/>
</dbReference>
<dbReference type="SUPFAM" id="SSF51351">
    <property type="entry name" value="Triosephosphate isomerase (TIM)"/>
    <property type="match status" value="1"/>
</dbReference>
<dbReference type="GO" id="GO:0004807">
    <property type="term" value="F:triose-phosphate isomerase activity"/>
    <property type="evidence" value="ECO:0007669"/>
    <property type="project" value="UniProtKB-UniRule"/>
</dbReference>
<keyword evidence="8 13" id="KW-0312">Gluconeogenesis</keyword>
<dbReference type="PROSITE" id="PS00171">
    <property type="entry name" value="TIM_1"/>
    <property type="match status" value="1"/>
</dbReference>
<keyword evidence="16" id="KW-1185">Reference proteome</keyword>
<comment type="function">
    <text evidence="12 13">Involved in the gluconeogenesis. Catalyzes stereospecifically the conversion of dihydroxyacetone phosphate (DHAP) to D-glyceraldehyde-3-phosphate (G3P).</text>
</comment>
<dbReference type="PROSITE" id="PS51440">
    <property type="entry name" value="TIM_2"/>
    <property type="match status" value="1"/>
</dbReference>
<name>A0A9X0WHL8_9GAMM</name>
<evidence type="ECO:0000256" key="5">
    <source>
        <dbReference type="ARBA" id="ARBA00011738"/>
    </source>
</evidence>
<feature type="binding site" evidence="13">
    <location>
        <position position="173"/>
    </location>
    <ligand>
        <name>substrate</name>
    </ligand>
</feature>
<dbReference type="InterPro" id="IPR020861">
    <property type="entry name" value="Triosephosphate_isomerase_AS"/>
</dbReference>
<dbReference type="InterPro" id="IPR022896">
    <property type="entry name" value="TrioseP_Isoase_bac/euk"/>
</dbReference>
<dbReference type="GO" id="GO:0006096">
    <property type="term" value="P:glycolytic process"/>
    <property type="evidence" value="ECO:0007669"/>
    <property type="project" value="UniProtKB-UniRule"/>
</dbReference>
<reference evidence="15 16" key="1">
    <citation type="journal article" date="2020" name="Microorganisms">
        <title>Osmotic Adaptation and Compatible Solute Biosynthesis of Phototrophic Bacteria as Revealed from Genome Analyses.</title>
        <authorList>
            <person name="Imhoff J.F."/>
            <person name="Rahn T."/>
            <person name="Kunzel S."/>
            <person name="Keller A."/>
            <person name="Neulinger S.C."/>
        </authorList>
    </citation>
    <scope>NUCLEOTIDE SEQUENCE [LARGE SCALE GENOMIC DNA]</scope>
    <source>
        <strain evidence="15 16">DSM 21303</strain>
    </source>
</reference>
<dbReference type="GO" id="GO:0046166">
    <property type="term" value="P:glyceraldehyde-3-phosphate biosynthetic process"/>
    <property type="evidence" value="ECO:0007669"/>
    <property type="project" value="TreeGrafter"/>
</dbReference>
<evidence type="ECO:0000256" key="3">
    <source>
        <dbReference type="ARBA" id="ARBA00004939"/>
    </source>
</evidence>
<evidence type="ECO:0000256" key="4">
    <source>
        <dbReference type="ARBA" id="ARBA00007422"/>
    </source>
</evidence>
<gene>
    <name evidence="13" type="primary">tpiA</name>
    <name evidence="15" type="ORF">CKO25_07335</name>
</gene>
<comment type="caution">
    <text evidence="15">The sequence shown here is derived from an EMBL/GenBank/DDBJ whole genome shotgun (WGS) entry which is preliminary data.</text>
</comment>
<evidence type="ECO:0000313" key="16">
    <source>
        <dbReference type="Proteomes" id="UP001138802"/>
    </source>
</evidence>
<evidence type="ECO:0000256" key="12">
    <source>
        <dbReference type="ARBA" id="ARBA00055680"/>
    </source>
</evidence>
<dbReference type="InterPro" id="IPR000652">
    <property type="entry name" value="Triosephosphate_isomerase"/>
</dbReference>
<evidence type="ECO:0000256" key="9">
    <source>
        <dbReference type="ARBA" id="ARBA00022490"/>
    </source>
</evidence>
<feature type="binding site" evidence="13">
    <location>
        <begin position="233"/>
        <end position="234"/>
    </location>
    <ligand>
        <name>substrate</name>
    </ligand>
</feature>
<dbReference type="PANTHER" id="PTHR21139">
    <property type="entry name" value="TRIOSEPHOSPHATE ISOMERASE"/>
    <property type="match status" value="1"/>
</dbReference>
<organism evidence="15 16">
    <name type="scientific">Thiocapsa imhoffii</name>
    <dbReference type="NCBI Taxonomy" id="382777"/>
    <lineage>
        <taxon>Bacteria</taxon>
        <taxon>Pseudomonadati</taxon>
        <taxon>Pseudomonadota</taxon>
        <taxon>Gammaproteobacteria</taxon>
        <taxon>Chromatiales</taxon>
        <taxon>Chromatiaceae</taxon>
        <taxon>Thiocapsa</taxon>
    </lineage>
</organism>
<evidence type="ECO:0000313" key="15">
    <source>
        <dbReference type="EMBL" id="MBK1644469.1"/>
    </source>
</evidence>
<dbReference type="EMBL" id="NRSD01000005">
    <property type="protein sequence ID" value="MBK1644469.1"/>
    <property type="molecule type" value="Genomic_DNA"/>
</dbReference>
<evidence type="ECO:0000256" key="1">
    <source>
        <dbReference type="ARBA" id="ARBA00000474"/>
    </source>
</evidence>
<dbReference type="NCBIfam" id="TIGR00419">
    <property type="entry name" value="tim"/>
    <property type="match status" value="1"/>
</dbReference>
<feature type="binding site" evidence="13">
    <location>
        <begin position="9"/>
        <end position="11"/>
    </location>
    <ligand>
        <name>substrate</name>
    </ligand>
</feature>
<feature type="binding site" evidence="13">
    <location>
        <position position="212"/>
    </location>
    <ligand>
        <name>substrate</name>
    </ligand>
</feature>
<dbReference type="CDD" id="cd00311">
    <property type="entry name" value="TIM"/>
    <property type="match status" value="1"/>
</dbReference>
<evidence type="ECO:0000256" key="11">
    <source>
        <dbReference type="ARBA" id="ARBA00023235"/>
    </source>
</evidence>
<evidence type="ECO:0000256" key="13">
    <source>
        <dbReference type="HAMAP-Rule" id="MF_00147"/>
    </source>
</evidence>
<keyword evidence="9 13" id="KW-0963">Cytoplasm</keyword>
<keyword evidence="11 13" id="KW-0413">Isomerase</keyword>
<evidence type="ECO:0000256" key="14">
    <source>
        <dbReference type="RuleBase" id="RU363013"/>
    </source>
</evidence>
<dbReference type="PANTHER" id="PTHR21139:SF42">
    <property type="entry name" value="TRIOSEPHOSPHATE ISOMERASE"/>
    <property type="match status" value="1"/>
</dbReference>
<feature type="active site" description="Proton acceptor" evidence="13">
    <location>
        <position position="167"/>
    </location>
</feature>
<dbReference type="GO" id="GO:0006094">
    <property type="term" value="P:gluconeogenesis"/>
    <property type="evidence" value="ECO:0007669"/>
    <property type="project" value="UniProtKB-UniRule"/>
</dbReference>
<proteinExistence type="inferred from homology"/>
<comment type="subunit">
    <text evidence="5 13 14">Homodimer.</text>
</comment>
<keyword evidence="10 13" id="KW-0324">Glycolysis</keyword>
<evidence type="ECO:0000256" key="7">
    <source>
        <dbReference type="ARBA" id="ARBA00019397"/>
    </source>
</evidence>
<accession>A0A9X0WHL8</accession>
<sequence>MRKPLIAGNWKMNGSKASVTTLLEGVVGGMQDLSNVDVAVCVPFPYLEQSERMLKGSAVALGAQNLCTESGGAFTGEVSASMLLDFGCHVVICGHSERREYYGEDDAIVAAKIAQAVSAGLRPIFCVGETLEQRQQGETDAVIAGQVDGVIERIGIEIFRKVEIAYEPVWAIGTGMTATPEQAQDVHAFIRARIAALDPEIAAGIRILYGGSMKPGNASELLAQPDLDGGLIGGASLDATDFLAICRAGEQSVASAR</sequence>
<evidence type="ECO:0000256" key="6">
    <source>
        <dbReference type="ARBA" id="ARBA00011940"/>
    </source>
</evidence>
<comment type="pathway">
    <text evidence="2 13 14">Carbohydrate biosynthesis; gluconeogenesis.</text>
</comment>
<comment type="pathway">
    <text evidence="13 14">Carbohydrate degradation; glycolysis; D-glyceraldehyde 3-phosphate from glycerone phosphate: step 1/1.</text>
</comment>
<dbReference type="RefSeq" id="WP_200387258.1">
    <property type="nucleotide sequence ID" value="NZ_NRSD01000005.1"/>
</dbReference>
<dbReference type="Pfam" id="PF00121">
    <property type="entry name" value="TIM"/>
    <property type="match status" value="1"/>
</dbReference>
<dbReference type="GO" id="GO:0019563">
    <property type="term" value="P:glycerol catabolic process"/>
    <property type="evidence" value="ECO:0007669"/>
    <property type="project" value="TreeGrafter"/>
</dbReference>
<dbReference type="Gene3D" id="3.20.20.70">
    <property type="entry name" value="Aldolase class I"/>
    <property type="match status" value="1"/>
</dbReference>
<dbReference type="InterPro" id="IPR013785">
    <property type="entry name" value="Aldolase_TIM"/>
</dbReference>
<feature type="active site" description="Electrophile" evidence="13">
    <location>
        <position position="95"/>
    </location>
</feature>
<evidence type="ECO:0000256" key="10">
    <source>
        <dbReference type="ARBA" id="ARBA00023152"/>
    </source>
</evidence>
<dbReference type="Proteomes" id="UP001138802">
    <property type="component" value="Unassembled WGS sequence"/>
</dbReference>
<comment type="subcellular location">
    <subcellularLocation>
        <location evidence="13 14">Cytoplasm</location>
    </subcellularLocation>
</comment>
<evidence type="ECO:0000256" key="8">
    <source>
        <dbReference type="ARBA" id="ARBA00022432"/>
    </source>
</evidence>
<comment type="similarity">
    <text evidence="4 13 14">Belongs to the triosephosphate isomerase family.</text>
</comment>
<dbReference type="FunFam" id="3.20.20.70:FF:000020">
    <property type="entry name" value="Triosephosphate isomerase"/>
    <property type="match status" value="1"/>
</dbReference>